<sequence>MSEPKHQIPDLSKTNFGAWKQKVIGYCQQLGLRKYLTLKVAPTDAAALEVYQTNRSKTAGILVSNMGITNYNRFVTEKNDEDPQALWKLLTDYFEAKTPGNQARVYNDFCTFKYKGSDLTAYLELIDQHLKLMASVGIKMEGPD</sequence>
<keyword evidence="2" id="KW-1185">Reference proteome</keyword>
<evidence type="ECO:0000313" key="1">
    <source>
        <dbReference type="EMBL" id="KAA1117959.1"/>
    </source>
</evidence>
<reference evidence="1 2" key="1">
    <citation type="submission" date="2019-05" db="EMBL/GenBank/DDBJ databases">
        <title>Emergence of the Ug99 lineage of the wheat stem rust pathogen through somatic hybridization.</title>
        <authorList>
            <person name="Li F."/>
            <person name="Upadhyaya N.M."/>
            <person name="Sperschneider J."/>
            <person name="Matny O."/>
            <person name="Nguyen-Phuc H."/>
            <person name="Mago R."/>
            <person name="Raley C."/>
            <person name="Miller M.E."/>
            <person name="Silverstein K.A.T."/>
            <person name="Henningsen E."/>
            <person name="Hirsch C.D."/>
            <person name="Visser B."/>
            <person name="Pretorius Z.A."/>
            <person name="Steffenson B.J."/>
            <person name="Schwessinger B."/>
            <person name="Dodds P.N."/>
            <person name="Figueroa M."/>
        </authorList>
    </citation>
    <scope>NUCLEOTIDE SEQUENCE [LARGE SCALE GENOMIC DNA]</scope>
    <source>
        <strain evidence="1">21-0</strain>
    </source>
</reference>
<comment type="caution">
    <text evidence="1">The sequence shown here is derived from an EMBL/GenBank/DDBJ whole genome shotgun (WGS) entry which is preliminary data.</text>
</comment>
<proteinExistence type="predicted"/>
<dbReference type="Proteomes" id="UP000324748">
    <property type="component" value="Unassembled WGS sequence"/>
</dbReference>
<protein>
    <submittedName>
        <fullName evidence="1">Uncharacterized protein</fullName>
    </submittedName>
</protein>
<evidence type="ECO:0000313" key="2">
    <source>
        <dbReference type="Proteomes" id="UP000324748"/>
    </source>
</evidence>
<dbReference type="EMBL" id="VSWC01000002">
    <property type="protein sequence ID" value="KAA1117959.1"/>
    <property type="molecule type" value="Genomic_DNA"/>
</dbReference>
<gene>
    <name evidence="1" type="ORF">PGT21_028415</name>
</gene>
<organism evidence="1 2">
    <name type="scientific">Puccinia graminis f. sp. tritici</name>
    <dbReference type="NCBI Taxonomy" id="56615"/>
    <lineage>
        <taxon>Eukaryota</taxon>
        <taxon>Fungi</taxon>
        <taxon>Dikarya</taxon>
        <taxon>Basidiomycota</taxon>
        <taxon>Pucciniomycotina</taxon>
        <taxon>Pucciniomycetes</taxon>
        <taxon>Pucciniales</taxon>
        <taxon>Pucciniaceae</taxon>
        <taxon>Puccinia</taxon>
    </lineage>
</organism>
<name>A0A5B0QXW0_PUCGR</name>
<accession>A0A5B0QXW0</accession>
<dbReference type="OrthoDB" id="2503017at2759"/>
<dbReference type="AlphaFoldDB" id="A0A5B0QXW0"/>